<reference evidence="13" key="1">
    <citation type="submission" date="2021-05" db="EMBL/GenBank/DDBJ databases">
        <authorList>
            <person name="Alioto T."/>
            <person name="Alioto T."/>
            <person name="Gomez Garrido J."/>
        </authorList>
    </citation>
    <scope>NUCLEOTIDE SEQUENCE</scope>
</reference>
<dbReference type="PROSITE" id="PS51471">
    <property type="entry name" value="FE2OG_OXY"/>
    <property type="match status" value="1"/>
</dbReference>
<dbReference type="EMBL" id="HBUF01221042">
    <property type="protein sequence ID" value="CAG6669413.1"/>
    <property type="molecule type" value="Transcribed_RNA"/>
</dbReference>
<accession>A0A8D8SGQ3</accession>
<evidence type="ECO:0000256" key="4">
    <source>
        <dbReference type="ARBA" id="ARBA00006511"/>
    </source>
</evidence>
<dbReference type="Pfam" id="PF13640">
    <property type="entry name" value="2OG-FeII_Oxy_3"/>
    <property type="match status" value="1"/>
</dbReference>
<dbReference type="InterPro" id="IPR044862">
    <property type="entry name" value="Pro_4_hyd_alph_FE2OG_OXY"/>
</dbReference>
<dbReference type="GO" id="GO:0005788">
    <property type="term" value="C:endoplasmic reticulum lumen"/>
    <property type="evidence" value="ECO:0007669"/>
    <property type="project" value="UniProtKB-SubCell"/>
</dbReference>
<dbReference type="GO" id="GO:0005506">
    <property type="term" value="F:iron ion binding"/>
    <property type="evidence" value="ECO:0007669"/>
    <property type="project" value="InterPro"/>
</dbReference>
<comment type="similarity">
    <text evidence="4">Belongs to the P4HA family.</text>
</comment>
<keyword evidence="6" id="KW-0479">Metal-binding</keyword>
<feature type="signal peptide" evidence="11">
    <location>
        <begin position="1"/>
        <end position="20"/>
    </location>
</feature>
<dbReference type="SMART" id="SM00702">
    <property type="entry name" value="P4Hc"/>
    <property type="match status" value="1"/>
</dbReference>
<evidence type="ECO:0000256" key="10">
    <source>
        <dbReference type="ARBA" id="ARBA00023004"/>
    </source>
</evidence>
<dbReference type="AlphaFoldDB" id="A0A8D8SGQ3"/>
<evidence type="ECO:0000256" key="11">
    <source>
        <dbReference type="SAM" id="SignalP"/>
    </source>
</evidence>
<dbReference type="PANTHER" id="PTHR10869:SF244">
    <property type="entry name" value="PROLYL 4-HYDROXYLASE SUBUNIT ALPHA-2"/>
    <property type="match status" value="1"/>
</dbReference>
<feature type="chain" id="PRO_5034166729" description="procollagen-proline 4-dioxygenase" evidence="11">
    <location>
        <begin position="21"/>
        <end position="533"/>
    </location>
</feature>
<evidence type="ECO:0000256" key="5">
    <source>
        <dbReference type="ARBA" id="ARBA00012269"/>
    </source>
</evidence>
<feature type="domain" description="Fe2OG dioxygenase" evidence="12">
    <location>
        <begin position="399"/>
        <end position="498"/>
    </location>
</feature>
<evidence type="ECO:0000256" key="6">
    <source>
        <dbReference type="ARBA" id="ARBA00022723"/>
    </source>
</evidence>
<dbReference type="InterPro" id="IPR006620">
    <property type="entry name" value="Pro_4_hyd_alph"/>
</dbReference>
<dbReference type="Pfam" id="PF08336">
    <property type="entry name" value="P4Ha_N"/>
    <property type="match status" value="1"/>
</dbReference>
<keyword evidence="9" id="KW-0560">Oxidoreductase</keyword>
<evidence type="ECO:0000256" key="8">
    <source>
        <dbReference type="ARBA" id="ARBA00022964"/>
    </source>
</evidence>
<evidence type="ECO:0000313" key="13">
    <source>
        <dbReference type="EMBL" id="CAG6669413.1"/>
    </source>
</evidence>
<comment type="subcellular location">
    <subcellularLocation>
        <location evidence="3">Endoplasmic reticulum lumen</location>
    </subcellularLocation>
</comment>
<keyword evidence="7" id="KW-0847">Vitamin C</keyword>
<organism evidence="13">
    <name type="scientific">Cacopsylla melanoneura</name>
    <dbReference type="NCBI Taxonomy" id="428564"/>
    <lineage>
        <taxon>Eukaryota</taxon>
        <taxon>Metazoa</taxon>
        <taxon>Ecdysozoa</taxon>
        <taxon>Arthropoda</taxon>
        <taxon>Hexapoda</taxon>
        <taxon>Insecta</taxon>
        <taxon>Pterygota</taxon>
        <taxon>Neoptera</taxon>
        <taxon>Paraneoptera</taxon>
        <taxon>Hemiptera</taxon>
        <taxon>Sternorrhyncha</taxon>
        <taxon>Psylloidea</taxon>
        <taxon>Psyllidae</taxon>
        <taxon>Psyllinae</taxon>
        <taxon>Cacopsylla</taxon>
    </lineage>
</organism>
<dbReference type="PANTHER" id="PTHR10869">
    <property type="entry name" value="PROLYL 4-HYDROXYLASE ALPHA SUBUNIT"/>
    <property type="match status" value="1"/>
</dbReference>
<proteinExistence type="inferred from homology"/>
<keyword evidence="8" id="KW-0223">Dioxygenase</keyword>
<dbReference type="InterPro" id="IPR045054">
    <property type="entry name" value="P4HA-like"/>
</dbReference>
<evidence type="ECO:0000256" key="7">
    <source>
        <dbReference type="ARBA" id="ARBA00022896"/>
    </source>
</evidence>
<comment type="function">
    <text evidence="2">Catalyzes the post-translational formation of 4-hydroxyproline in -Xaa-Pro-Gly- sequences in collagens and other proteins.</text>
</comment>
<evidence type="ECO:0000256" key="1">
    <source>
        <dbReference type="ARBA" id="ARBA00001961"/>
    </source>
</evidence>
<keyword evidence="11" id="KW-0732">Signal</keyword>
<dbReference type="GO" id="GO:0031418">
    <property type="term" value="F:L-ascorbic acid binding"/>
    <property type="evidence" value="ECO:0007669"/>
    <property type="project" value="UniProtKB-KW"/>
</dbReference>
<keyword evidence="10" id="KW-0408">Iron</keyword>
<dbReference type="EC" id="1.14.11.2" evidence="5"/>
<dbReference type="Gene3D" id="2.60.120.620">
    <property type="entry name" value="q2cbj1_9rhob like domain"/>
    <property type="match status" value="1"/>
</dbReference>
<comment type="cofactor">
    <cofactor evidence="1">
        <name>L-ascorbate</name>
        <dbReference type="ChEBI" id="CHEBI:38290"/>
    </cofactor>
</comment>
<dbReference type="InterPro" id="IPR013547">
    <property type="entry name" value="P4H_N"/>
</dbReference>
<evidence type="ECO:0000259" key="12">
    <source>
        <dbReference type="PROSITE" id="PS51471"/>
    </source>
</evidence>
<evidence type="ECO:0000256" key="2">
    <source>
        <dbReference type="ARBA" id="ARBA00002035"/>
    </source>
</evidence>
<evidence type="ECO:0000256" key="3">
    <source>
        <dbReference type="ARBA" id="ARBA00004319"/>
    </source>
</evidence>
<dbReference type="GO" id="GO:0004656">
    <property type="term" value="F:procollagen-proline 4-dioxygenase activity"/>
    <property type="evidence" value="ECO:0007669"/>
    <property type="project" value="UniProtKB-EC"/>
</dbReference>
<protein>
    <recommendedName>
        <fullName evidence="5">procollagen-proline 4-dioxygenase</fullName>
        <ecNumber evidence="5">1.14.11.2</ecNumber>
    </recommendedName>
</protein>
<dbReference type="InterPro" id="IPR005123">
    <property type="entry name" value="Oxoglu/Fe-dep_dioxygenase_dom"/>
</dbReference>
<name>A0A8D8SGQ3_9HEMI</name>
<sequence length="533" mass="61488">MRPISSTLLYLVLLISPTLGDYYSSLLNVERLFEAEDMIVKSIEDYIEASETLLDQCEEALDIWETNHKRDAADPTEFVKVPTNGFKLVKRNTVDLDLMVERFLQPVLKDFLNSTATLDKLPTESDLYETTWAVTKLSYVYDIPLETFLLGGELGYGEDYVTYEPVRGDEMVIFLQQLYSNQFNIDNFFNGDFYNHILDGIKDVLPLSGRKRSTAIDYFLRMTNFLRDQVNPFMLKKIVEEVILILGADERLLKAEAKILDRTYEIEHQNTTKAEKFQQLCRGEVERSVKLLSKLKCYYQHNSRSYFLLIAPVKVEQLNLEPEILLFHDILTERQMETVKKNAAPGMERSKILVETTEGSDTEVSPLRLTHQSKLGIDSEYVNNISQLTEDITGLDRTGFEPFSVNIYGVGGYYLYHLDSSELSDKARSATMLFYLSDVQLGGATVFPFFNLTVPPRKGSAIFWYNLHTSGNTDFRMAHASCPVLLGYKWIATYWVLHQHQTFRFPCIPNDLYTTHDDLYLKEYVVIPELQQQ</sequence>
<dbReference type="Gene3D" id="6.10.140.1460">
    <property type="match status" value="1"/>
</dbReference>
<evidence type="ECO:0000256" key="9">
    <source>
        <dbReference type="ARBA" id="ARBA00023002"/>
    </source>
</evidence>